<proteinExistence type="predicted"/>
<gene>
    <name evidence="1" type="ORF">TNCV_2487591</name>
</gene>
<dbReference type="Proteomes" id="UP000887159">
    <property type="component" value="Unassembled WGS sequence"/>
</dbReference>
<dbReference type="EMBL" id="BMAU01021371">
    <property type="protein sequence ID" value="GFY25639.1"/>
    <property type="molecule type" value="Genomic_DNA"/>
</dbReference>
<keyword evidence="2" id="KW-1185">Reference proteome</keyword>
<sequence>MHVIGDGGGKTPNLLKCFMRTIQSTLGVGRFLLTPRISLDVGNPADFFSCRGRFNLQRLHQWSPTPARG</sequence>
<reference evidence="1" key="1">
    <citation type="submission" date="2020-08" db="EMBL/GenBank/DDBJ databases">
        <title>Multicomponent nature underlies the extraordinary mechanical properties of spider dragline silk.</title>
        <authorList>
            <person name="Kono N."/>
            <person name="Nakamura H."/>
            <person name="Mori M."/>
            <person name="Yoshida Y."/>
            <person name="Ohtoshi R."/>
            <person name="Malay A.D."/>
            <person name="Moran D.A.P."/>
            <person name="Tomita M."/>
            <person name="Numata K."/>
            <person name="Arakawa K."/>
        </authorList>
    </citation>
    <scope>NUCLEOTIDE SEQUENCE</scope>
</reference>
<organism evidence="1 2">
    <name type="scientific">Trichonephila clavipes</name>
    <name type="common">Golden silk orbweaver</name>
    <name type="synonym">Nephila clavipes</name>
    <dbReference type="NCBI Taxonomy" id="2585209"/>
    <lineage>
        <taxon>Eukaryota</taxon>
        <taxon>Metazoa</taxon>
        <taxon>Ecdysozoa</taxon>
        <taxon>Arthropoda</taxon>
        <taxon>Chelicerata</taxon>
        <taxon>Arachnida</taxon>
        <taxon>Araneae</taxon>
        <taxon>Araneomorphae</taxon>
        <taxon>Entelegynae</taxon>
        <taxon>Araneoidea</taxon>
        <taxon>Nephilidae</taxon>
        <taxon>Trichonephila</taxon>
    </lineage>
</organism>
<protein>
    <submittedName>
        <fullName evidence="1">Uncharacterized protein</fullName>
    </submittedName>
</protein>
<dbReference type="AlphaFoldDB" id="A0A8X7BCH1"/>
<evidence type="ECO:0000313" key="1">
    <source>
        <dbReference type="EMBL" id="GFY25639.1"/>
    </source>
</evidence>
<accession>A0A8X7BCH1</accession>
<comment type="caution">
    <text evidence="1">The sequence shown here is derived from an EMBL/GenBank/DDBJ whole genome shotgun (WGS) entry which is preliminary data.</text>
</comment>
<name>A0A8X7BCH1_TRICX</name>
<evidence type="ECO:0000313" key="2">
    <source>
        <dbReference type="Proteomes" id="UP000887159"/>
    </source>
</evidence>